<keyword evidence="1" id="KW-0282">Flagellum</keyword>
<keyword evidence="2" id="KW-1185">Reference proteome</keyword>
<sequence length="150" mass="16216">MTETEAATPALSIDDIVWACTNLCELLEFENDALIHHDSRTVRELAENKAALARIYENAIAPLADEPQLAETLEPEQKEELTALGIRLKGLVEENARRLKAEIEATQMLMDAMVTAVKANATSAVSYGPAGQYGAAATGEQNSLAFNQTL</sequence>
<reference evidence="1 2" key="1">
    <citation type="submission" date="2021-04" db="EMBL/GenBank/DDBJ databases">
        <title>Magnetospirillum sulfuroxidans sp. nov., a facultative chemolithoautotrophic sulfur-oxidizing alphaproteobacterium isolated from freshwater sediment and proposals for Paramagetospirillum gen. nov., and Magnetospirillaceae fam. nov.</title>
        <authorList>
            <person name="Koziaeva V."/>
            <person name="Geelhoed J.S."/>
            <person name="Sorokin D.Y."/>
            <person name="Grouzdev D.S."/>
        </authorList>
    </citation>
    <scope>NUCLEOTIDE SEQUENCE [LARGE SCALE GENOMIC DNA]</scope>
    <source>
        <strain evidence="1 2">J10</strain>
    </source>
</reference>
<dbReference type="RefSeq" id="WP_211549954.1">
    <property type="nucleotide sequence ID" value="NZ_JAGTUF010000014.1"/>
</dbReference>
<dbReference type="Proteomes" id="UP000680714">
    <property type="component" value="Unassembled WGS sequence"/>
</dbReference>
<gene>
    <name evidence="1" type="ORF">KEC16_13935</name>
</gene>
<comment type="caution">
    <text evidence="1">The sequence shown here is derived from an EMBL/GenBank/DDBJ whole genome shotgun (WGS) entry which is preliminary data.</text>
</comment>
<accession>A0ABS5IEI3</accession>
<evidence type="ECO:0000313" key="1">
    <source>
        <dbReference type="EMBL" id="MBR9972820.1"/>
    </source>
</evidence>
<name>A0ABS5IEI3_9PROT</name>
<dbReference type="EMBL" id="JAGTUF010000014">
    <property type="protein sequence ID" value="MBR9972820.1"/>
    <property type="molecule type" value="Genomic_DNA"/>
</dbReference>
<keyword evidence="1" id="KW-0966">Cell projection</keyword>
<evidence type="ECO:0000313" key="2">
    <source>
        <dbReference type="Proteomes" id="UP000680714"/>
    </source>
</evidence>
<organism evidence="1 2">
    <name type="scientific">Magnetospirillum sulfuroxidans</name>
    <dbReference type="NCBI Taxonomy" id="611300"/>
    <lineage>
        <taxon>Bacteria</taxon>
        <taxon>Pseudomonadati</taxon>
        <taxon>Pseudomonadota</taxon>
        <taxon>Alphaproteobacteria</taxon>
        <taxon>Rhodospirillales</taxon>
        <taxon>Rhodospirillaceae</taxon>
        <taxon>Magnetospirillum</taxon>
    </lineage>
</organism>
<proteinExistence type="predicted"/>
<protein>
    <submittedName>
        <fullName evidence="1">Flagellar protein FlgN</fullName>
    </submittedName>
</protein>
<keyword evidence="1" id="KW-0969">Cilium</keyword>